<dbReference type="EMBL" id="CAJVPZ010002507">
    <property type="protein sequence ID" value="CAG8514341.1"/>
    <property type="molecule type" value="Genomic_DNA"/>
</dbReference>
<keyword evidence="2" id="KW-1185">Reference proteome</keyword>
<protein>
    <submittedName>
        <fullName evidence="1">19426_t:CDS:1</fullName>
    </submittedName>
</protein>
<name>A0A9N9A242_9GLOM</name>
<proteinExistence type="predicted"/>
<evidence type="ECO:0000313" key="2">
    <source>
        <dbReference type="Proteomes" id="UP000789396"/>
    </source>
</evidence>
<comment type="caution">
    <text evidence="1">The sequence shown here is derived from an EMBL/GenBank/DDBJ whole genome shotgun (WGS) entry which is preliminary data.</text>
</comment>
<organism evidence="1 2">
    <name type="scientific">Racocetra fulgida</name>
    <dbReference type="NCBI Taxonomy" id="60492"/>
    <lineage>
        <taxon>Eukaryota</taxon>
        <taxon>Fungi</taxon>
        <taxon>Fungi incertae sedis</taxon>
        <taxon>Mucoromycota</taxon>
        <taxon>Glomeromycotina</taxon>
        <taxon>Glomeromycetes</taxon>
        <taxon>Diversisporales</taxon>
        <taxon>Gigasporaceae</taxon>
        <taxon>Racocetra</taxon>
    </lineage>
</organism>
<feature type="non-terminal residue" evidence="1">
    <location>
        <position position="131"/>
    </location>
</feature>
<accession>A0A9N9A242</accession>
<dbReference type="Proteomes" id="UP000789396">
    <property type="component" value="Unassembled WGS sequence"/>
</dbReference>
<dbReference type="AlphaFoldDB" id="A0A9N9A242"/>
<evidence type="ECO:0000313" key="1">
    <source>
        <dbReference type="EMBL" id="CAG8514341.1"/>
    </source>
</evidence>
<dbReference type="OrthoDB" id="2446216at2759"/>
<sequence length="131" mass="15164">DNEFDLQRANKTLIEGTSKYVKTDINELTKAIETLKISQVEKKPDNDIQEIKDAIKDMAKAMKDLTKREGISRQNEWNTGLRCYSCQKDDEEGDDELDKYSDDDEEVNRVVAVRKFQIMKKDGQTLEKGNE</sequence>
<reference evidence="1" key="1">
    <citation type="submission" date="2021-06" db="EMBL/GenBank/DDBJ databases">
        <authorList>
            <person name="Kallberg Y."/>
            <person name="Tangrot J."/>
            <person name="Rosling A."/>
        </authorList>
    </citation>
    <scope>NUCLEOTIDE SEQUENCE</scope>
    <source>
        <strain evidence="1">IN212</strain>
    </source>
</reference>
<gene>
    <name evidence="1" type="ORF">RFULGI_LOCUS3046</name>
</gene>